<keyword evidence="4" id="KW-1185">Reference proteome</keyword>
<accession>A0A8T2U6A1</accession>
<dbReference type="AlphaFoldDB" id="A0A8T2U6A1"/>
<feature type="signal peptide" evidence="1">
    <location>
        <begin position="1"/>
        <end position="19"/>
    </location>
</feature>
<feature type="chain" id="PRO_5036275919" evidence="1">
    <location>
        <begin position="20"/>
        <end position="58"/>
    </location>
</feature>
<gene>
    <name evidence="3" type="ORF">KP509_09G048500</name>
    <name evidence="2" type="ORF">KP509_24G001700</name>
</gene>
<dbReference type="Proteomes" id="UP000825935">
    <property type="component" value="Chromosome 24"/>
</dbReference>
<dbReference type="EMBL" id="CM035429">
    <property type="protein sequence ID" value="KAH7299235.1"/>
    <property type="molecule type" value="Genomic_DNA"/>
</dbReference>
<dbReference type="Proteomes" id="UP000825935">
    <property type="component" value="Chromosome 9"/>
</dbReference>
<evidence type="ECO:0000313" key="2">
    <source>
        <dbReference type="EMBL" id="KAH7299235.1"/>
    </source>
</evidence>
<evidence type="ECO:0000256" key="1">
    <source>
        <dbReference type="SAM" id="SignalP"/>
    </source>
</evidence>
<dbReference type="EMBL" id="CM035414">
    <property type="protein sequence ID" value="KAH7429446.1"/>
    <property type="molecule type" value="Genomic_DNA"/>
</dbReference>
<protein>
    <submittedName>
        <fullName evidence="3">Uncharacterized protein</fullName>
    </submittedName>
</protein>
<keyword evidence="1" id="KW-0732">Signal</keyword>
<sequence length="58" mass="7189">MHFFFRSFFFCLTITTIQFKENKKYLKKICLIEHTEPILFICFRNKTKLVHQHMFVSN</sequence>
<name>A0A8T2U6A1_CERRI</name>
<evidence type="ECO:0000313" key="3">
    <source>
        <dbReference type="EMBL" id="KAH7429446.1"/>
    </source>
</evidence>
<reference evidence="3" key="1">
    <citation type="submission" date="2021-08" db="EMBL/GenBank/DDBJ databases">
        <title>WGS assembly of Ceratopteris richardii.</title>
        <authorList>
            <person name="Marchant D.B."/>
            <person name="Chen G."/>
            <person name="Jenkins J."/>
            <person name="Shu S."/>
            <person name="Leebens-Mack J."/>
            <person name="Grimwood J."/>
            <person name="Schmutz J."/>
            <person name="Soltis P."/>
            <person name="Soltis D."/>
            <person name="Chen Z.-H."/>
        </authorList>
    </citation>
    <scope>NUCLEOTIDE SEQUENCE</scope>
    <source>
        <strain evidence="3">Whitten #5841</strain>
        <tissue evidence="3">Leaf</tissue>
    </source>
</reference>
<proteinExistence type="predicted"/>
<evidence type="ECO:0000313" key="4">
    <source>
        <dbReference type="Proteomes" id="UP000825935"/>
    </source>
</evidence>
<organism evidence="3 4">
    <name type="scientific">Ceratopteris richardii</name>
    <name type="common">Triangle waterfern</name>
    <dbReference type="NCBI Taxonomy" id="49495"/>
    <lineage>
        <taxon>Eukaryota</taxon>
        <taxon>Viridiplantae</taxon>
        <taxon>Streptophyta</taxon>
        <taxon>Embryophyta</taxon>
        <taxon>Tracheophyta</taxon>
        <taxon>Polypodiopsida</taxon>
        <taxon>Polypodiidae</taxon>
        <taxon>Polypodiales</taxon>
        <taxon>Pteridineae</taxon>
        <taxon>Pteridaceae</taxon>
        <taxon>Parkerioideae</taxon>
        <taxon>Ceratopteris</taxon>
    </lineage>
</organism>
<comment type="caution">
    <text evidence="3">The sequence shown here is derived from an EMBL/GenBank/DDBJ whole genome shotgun (WGS) entry which is preliminary data.</text>
</comment>